<dbReference type="InterPro" id="IPR053156">
    <property type="entry name" value="T6SS_TssM-like"/>
</dbReference>
<feature type="region of interest" description="Disordered" evidence="1">
    <location>
        <begin position="77"/>
        <end position="98"/>
    </location>
</feature>
<proteinExistence type="predicted"/>
<protein>
    <submittedName>
        <fullName evidence="6">Type VI secretion protein IcmF</fullName>
    </submittedName>
</protein>
<dbReference type="NCBIfam" id="TIGR03348">
    <property type="entry name" value="VI_IcmF"/>
    <property type="match status" value="1"/>
</dbReference>
<dbReference type="InterPro" id="IPR017731">
    <property type="entry name" value="TssM1-like"/>
</dbReference>
<gene>
    <name evidence="6" type="primary">icmF1</name>
    <name evidence="6" type="ORF">GCM10007898_09680</name>
</gene>
<keyword evidence="2" id="KW-0472">Membrane</keyword>
<evidence type="ECO:0000313" key="6">
    <source>
        <dbReference type="EMBL" id="GLQ87402.1"/>
    </source>
</evidence>
<keyword evidence="2" id="KW-1133">Transmembrane helix</keyword>
<evidence type="ECO:0000313" key="7">
    <source>
        <dbReference type="Proteomes" id="UP001156627"/>
    </source>
</evidence>
<accession>A0ABQ5X836</accession>
<evidence type="ECO:0000256" key="1">
    <source>
        <dbReference type="SAM" id="MobiDB-lite"/>
    </source>
</evidence>
<sequence>MKIFALFKSGWFMALVGVILLSILIWLGGPYLGIGDTQPLASPVSRLVLIILILAVWAIWLQVLQLRARNKAKQMSGDMVSQESGPAGNDQDQRSAAERTQLQGRFQEAVDTLRKSKRGSNLYTLPWYVVIGPPGSGKSTLLQNSGLNFPLSDRFGKQALRGVGGTRNCDWWFTDEAVFLDTAGRYTMQQSDQAADASAWGEFLKLLRKYRKRRPINGVLIAMSMSDLLTLDQNGMQEHVEAIRRRLDELASQLRIGVPVYLVLTKCDLIAGFSEFFDDLNPELRSQVWGMSFPVEQTMNGAAAKQFGGEFELLLNRLHTRILSRLHAERDANRRSAILSFPQQLGALRETLRQFVEGVFTGYAYGTPPLLRGVYLTSGTQEGTPIDRMMVAVARTFGLDAAQVHAPGAQQRTFFVERLLKEVLFRESGFAGTNPKLERQKIMLQAAAYLGVLVVSVLLLAGFAESYGRNRAYLSQVEDGLKNYPASSDVSGATTQKEYFARVLARLEGMAGVQDVAQQYKDDVPLSMRLGLFQGHAVGGEVHDAYVRELNGLLLPGVASQFRSGLTSSASDPQALYYYLKGYLMLGEPKHQNADELVALTNIEWRKVFPDDAVLQKALSKHFEALVAEPGQLRALHLDDQLVEQARSTLRTADLSTLIYGSLKLSMDSSDHAPLQLDKELGLLGNVFHRRSGAALSEPIPALYTQPVFAMEVNKGIEEAVKQFTQDDWVFGTGKIDAIQQAKLAQQVLALYQQDYIKAWDELLNDLQLQPITNIQDASATAAKLSGPSSPLKSLLALVRNNTNDLLRVPPASDADKAEAALKKAAEKRAEQRAEQTTVMRALANAGIKPGSGEGQGAAAKPGDEISAHFDTLDKLTEGAPGSAPIDHTLSVLDQLSKTLLTMTDFSSAAGQPNPQLLMAQQEASQLPPPVSGWVAALTGKSQALVATGTSGALGDAFQQTAGKDCADFTRGRYPFSPNSAQDIPLQNFGELFGYGGRFDSFYKQTLDKLVDASGAIWKWKTGPGAISGSPGMLAQMQLADTIKQMYFRNNGSIPEVDFTLAAPSLDPGIGKLAVTIDGQKFEYQPGNASSMGMKWPGPQPGHVTISAWDSSGNLLSTFDYQGDWAFFHAMQAANLQRQSDLRYQASFNFGGHVAKLIVQADNLKNPFLNTAVQRFRCGG</sequence>
<dbReference type="CDD" id="cd00882">
    <property type="entry name" value="Ras_like_GTPase"/>
    <property type="match status" value="1"/>
</dbReference>
<dbReference type="Gene3D" id="3.40.50.300">
    <property type="entry name" value="P-loop containing nucleotide triphosphate hydrolases"/>
    <property type="match status" value="1"/>
</dbReference>
<dbReference type="InterPro" id="IPR025743">
    <property type="entry name" value="TssM1_N"/>
</dbReference>
<dbReference type="Pfam" id="PF14331">
    <property type="entry name" value="IcmF-related_N"/>
    <property type="match status" value="1"/>
</dbReference>
<evidence type="ECO:0000259" key="4">
    <source>
        <dbReference type="Pfam" id="PF06761"/>
    </source>
</evidence>
<evidence type="ECO:0000259" key="5">
    <source>
        <dbReference type="Pfam" id="PF14331"/>
    </source>
</evidence>
<dbReference type="Pfam" id="PF06744">
    <property type="entry name" value="IcmF_C"/>
    <property type="match status" value="1"/>
</dbReference>
<feature type="domain" description="Type VI secretion system IcmF C-terminal" evidence="3">
    <location>
        <begin position="1059"/>
        <end position="1162"/>
    </location>
</feature>
<dbReference type="PANTHER" id="PTHR36153:SF1">
    <property type="entry name" value="TYPE VI SECRETION SYSTEM COMPONENT TSSM1"/>
    <property type="match status" value="1"/>
</dbReference>
<evidence type="ECO:0000256" key="2">
    <source>
        <dbReference type="SAM" id="Phobius"/>
    </source>
</evidence>
<feature type="transmembrane region" description="Helical" evidence="2">
    <location>
        <begin position="12"/>
        <end position="32"/>
    </location>
</feature>
<name>A0ABQ5X836_9GAMM</name>
<dbReference type="Proteomes" id="UP001156627">
    <property type="component" value="Unassembled WGS sequence"/>
</dbReference>
<feature type="transmembrane region" description="Helical" evidence="2">
    <location>
        <begin position="44"/>
        <end position="64"/>
    </location>
</feature>
<feature type="domain" description="Type VI secretion system component TssM1 N-terminal" evidence="5">
    <location>
        <begin position="194"/>
        <end position="451"/>
    </location>
</feature>
<dbReference type="SUPFAM" id="SSF52540">
    <property type="entry name" value="P-loop containing nucleoside triphosphate hydrolases"/>
    <property type="match status" value="1"/>
</dbReference>
<dbReference type="InterPro" id="IPR010623">
    <property type="entry name" value="IcmF_C"/>
</dbReference>
<keyword evidence="7" id="KW-1185">Reference proteome</keyword>
<feature type="domain" description="IcmF-related" evidence="4">
    <location>
        <begin position="506"/>
        <end position="804"/>
    </location>
</feature>
<feature type="transmembrane region" description="Helical" evidence="2">
    <location>
        <begin position="446"/>
        <end position="464"/>
    </location>
</feature>
<organism evidence="6 7">
    <name type="scientific">Dyella flagellata</name>
    <dbReference type="NCBI Taxonomy" id="1867833"/>
    <lineage>
        <taxon>Bacteria</taxon>
        <taxon>Pseudomonadati</taxon>
        <taxon>Pseudomonadota</taxon>
        <taxon>Gammaproteobacteria</taxon>
        <taxon>Lysobacterales</taxon>
        <taxon>Rhodanobacteraceae</taxon>
        <taxon>Dyella</taxon>
    </lineage>
</organism>
<dbReference type="EMBL" id="BSOA01000006">
    <property type="protein sequence ID" value="GLQ87402.1"/>
    <property type="molecule type" value="Genomic_DNA"/>
</dbReference>
<reference evidence="7" key="1">
    <citation type="journal article" date="2019" name="Int. J. Syst. Evol. Microbiol.">
        <title>The Global Catalogue of Microorganisms (GCM) 10K type strain sequencing project: providing services to taxonomists for standard genome sequencing and annotation.</title>
        <authorList>
            <consortium name="The Broad Institute Genomics Platform"/>
            <consortium name="The Broad Institute Genome Sequencing Center for Infectious Disease"/>
            <person name="Wu L."/>
            <person name="Ma J."/>
        </authorList>
    </citation>
    <scope>NUCLEOTIDE SEQUENCE [LARGE SCALE GENOMIC DNA]</scope>
    <source>
        <strain evidence="7">NBRC 111981</strain>
    </source>
</reference>
<dbReference type="Pfam" id="PF06761">
    <property type="entry name" value="IcmF-related"/>
    <property type="match status" value="1"/>
</dbReference>
<keyword evidence="2" id="KW-0812">Transmembrane</keyword>
<dbReference type="InterPro" id="IPR009612">
    <property type="entry name" value="IcmF-rel"/>
</dbReference>
<evidence type="ECO:0000259" key="3">
    <source>
        <dbReference type="Pfam" id="PF06744"/>
    </source>
</evidence>
<dbReference type="InterPro" id="IPR027417">
    <property type="entry name" value="P-loop_NTPase"/>
</dbReference>
<comment type="caution">
    <text evidence="6">The sequence shown here is derived from an EMBL/GenBank/DDBJ whole genome shotgun (WGS) entry which is preliminary data.</text>
</comment>
<dbReference type="PANTHER" id="PTHR36153">
    <property type="entry name" value="INNER MEMBRANE PROTEIN-RELATED"/>
    <property type="match status" value="1"/>
</dbReference>